<evidence type="ECO:0000256" key="1">
    <source>
        <dbReference type="ARBA" id="ARBA00037999"/>
    </source>
</evidence>
<dbReference type="RefSeq" id="WP_021287946.1">
    <property type="nucleotide sequence ID" value="NZ_AUPZ01000010.1"/>
</dbReference>
<dbReference type="OrthoDB" id="5342089at2"/>
<dbReference type="AlphaFoldDB" id="T0JM79"/>
<accession>T0JM79</accession>
<dbReference type="GO" id="GO:0008483">
    <property type="term" value="F:transaminase activity"/>
    <property type="evidence" value="ECO:0007669"/>
    <property type="project" value="TreeGrafter"/>
</dbReference>
<organism evidence="5 6">
    <name type="scientific">Sulfurimonas hongkongensis</name>
    <dbReference type="NCBI Taxonomy" id="1172190"/>
    <lineage>
        <taxon>Bacteria</taxon>
        <taxon>Pseudomonadati</taxon>
        <taxon>Campylobacterota</taxon>
        <taxon>Epsilonproteobacteria</taxon>
        <taxon>Campylobacterales</taxon>
        <taxon>Sulfurimonadaceae</taxon>
        <taxon>Sulfurimonas</taxon>
    </lineage>
</organism>
<dbReference type="GO" id="GO:0000271">
    <property type="term" value="P:polysaccharide biosynthetic process"/>
    <property type="evidence" value="ECO:0007669"/>
    <property type="project" value="TreeGrafter"/>
</dbReference>
<keyword evidence="6" id="KW-1185">Reference proteome</keyword>
<dbReference type="eggNOG" id="COG0399">
    <property type="taxonomic scope" value="Bacteria"/>
</dbReference>
<keyword evidence="3 4" id="KW-0663">Pyridoxal phosphate</keyword>
<evidence type="ECO:0000313" key="5">
    <source>
        <dbReference type="EMBL" id="EQB39181.1"/>
    </source>
</evidence>
<dbReference type="PANTHER" id="PTHR30244">
    <property type="entry name" value="TRANSAMINASE"/>
    <property type="match status" value="1"/>
</dbReference>
<evidence type="ECO:0000256" key="4">
    <source>
        <dbReference type="RuleBase" id="RU004508"/>
    </source>
</evidence>
<dbReference type="PANTHER" id="PTHR30244:SF34">
    <property type="entry name" value="DTDP-4-AMINO-4,6-DIDEOXYGALACTOSE TRANSAMINASE"/>
    <property type="match status" value="1"/>
</dbReference>
<gene>
    <name evidence="5" type="ORF">M947_08480</name>
</gene>
<evidence type="ECO:0008006" key="7">
    <source>
        <dbReference type="Google" id="ProtNLM"/>
    </source>
</evidence>
<reference evidence="5 6" key="1">
    <citation type="submission" date="2013-07" db="EMBL/GenBank/DDBJ databases">
        <title>Sulfurimonas hongkongensis AST-10 Genome Sequencing.</title>
        <authorList>
            <person name="Cai L."/>
            <person name="Zhang T."/>
        </authorList>
    </citation>
    <scope>NUCLEOTIDE SEQUENCE [LARGE SCALE GENOMIC DNA]</scope>
    <source>
        <strain evidence="5 6">AST-10</strain>
    </source>
</reference>
<evidence type="ECO:0000256" key="2">
    <source>
        <dbReference type="PIRSR" id="PIRSR000390-1"/>
    </source>
</evidence>
<dbReference type="InterPro" id="IPR015422">
    <property type="entry name" value="PyrdxlP-dep_Trfase_small"/>
</dbReference>
<feature type="active site" description="Proton acceptor" evidence="2">
    <location>
        <position position="176"/>
    </location>
</feature>
<dbReference type="InterPro" id="IPR015421">
    <property type="entry name" value="PyrdxlP-dep_Trfase_major"/>
</dbReference>
<dbReference type="GO" id="GO:0030170">
    <property type="term" value="F:pyridoxal phosphate binding"/>
    <property type="evidence" value="ECO:0007669"/>
    <property type="project" value="TreeGrafter"/>
</dbReference>
<evidence type="ECO:0000313" key="6">
    <source>
        <dbReference type="Proteomes" id="UP000015520"/>
    </source>
</evidence>
<comment type="caution">
    <text evidence="5">The sequence shown here is derived from an EMBL/GenBank/DDBJ whole genome shotgun (WGS) entry which is preliminary data.</text>
</comment>
<dbReference type="Proteomes" id="UP000015520">
    <property type="component" value="Unassembled WGS sequence"/>
</dbReference>
<protein>
    <recommendedName>
        <fullName evidence="7">Aminotransferase DegT</fullName>
    </recommendedName>
</protein>
<comment type="similarity">
    <text evidence="1 4">Belongs to the DegT/DnrJ/EryC1 family.</text>
</comment>
<proteinExistence type="inferred from homology"/>
<dbReference type="SUPFAM" id="SSF53383">
    <property type="entry name" value="PLP-dependent transferases"/>
    <property type="match status" value="1"/>
</dbReference>
<dbReference type="PIRSF" id="PIRSF000390">
    <property type="entry name" value="PLP_StrS"/>
    <property type="match status" value="1"/>
</dbReference>
<dbReference type="Gene3D" id="3.90.1150.10">
    <property type="entry name" value="Aspartate Aminotransferase, domain 1"/>
    <property type="match status" value="1"/>
</dbReference>
<sequence length="360" mass="40987">MNFIPYSKQVIEDDDLSNFIETLKSDFLTTGLKVNEFEREIYEISNAKYCVSVSNGTAALHLSALALLCEGDRVLTTPNSFIATANSILYAKATPVFVDICEDGSIDLDMCEDILKKDTSIKAIFAVSFSGKILDKKRLKHLKNTYNIKILEDNAHTMGAKLTYSDISIFSFHPVKHITTGEGGAVVTNDKALYEKIKMLRNHGQDDKHQMLDLGFNYRLSDISSTLGLSQIKKLYSFIDKRQSIAKRYDKAFQNTIVKPLYSFTKTSLYHLYVVRIDFSKLDISKDEVIKKMREKKIGVQVHYKPINKQPYYKSLGYGDEETPMMDRYSKECLSIPCYPTLSEDEQQYVVNSLLEVLNA</sequence>
<dbReference type="InterPro" id="IPR015424">
    <property type="entry name" value="PyrdxlP-dep_Trfase"/>
</dbReference>
<dbReference type="Pfam" id="PF01041">
    <property type="entry name" value="DegT_DnrJ_EryC1"/>
    <property type="match status" value="1"/>
</dbReference>
<feature type="modified residue" description="N6-(pyridoxal phosphate)lysine" evidence="3">
    <location>
        <position position="176"/>
    </location>
</feature>
<dbReference type="STRING" id="1172190.M947_08480"/>
<dbReference type="EMBL" id="AUPZ01000010">
    <property type="protein sequence ID" value="EQB39181.1"/>
    <property type="molecule type" value="Genomic_DNA"/>
</dbReference>
<dbReference type="InterPro" id="IPR000653">
    <property type="entry name" value="DegT/StrS_aminotransferase"/>
</dbReference>
<dbReference type="Gene3D" id="3.40.640.10">
    <property type="entry name" value="Type I PLP-dependent aspartate aminotransferase-like (Major domain)"/>
    <property type="match status" value="1"/>
</dbReference>
<dbReference type="PATRIC" id="fig|1172190.3.peg.1632"/>
<evidence type="ECO:0000256" key="3">
    <source>
        <dbReference type="PIRSR" id="PIRSR000390-2"/>
    </source>
</evidence>
<name>T0JM79_9BACT</name>
<dbReference type="CDD" id="cd00616">
    <property type="entry name" value="AHBA_syn"/>
    <property type="match status" value="1"/>
</dbReference>